<reference evidence="1 2" key="1">
    <citation type="submission" date="2020-04" db="EMBL/GenBank/DDBJ databases">
        <authorList>
            <person name="Hitch T.C.A."/>
            <person name="Wylensek D."/>
            <person name="Clavel T."/>
        </authorList>
    </citation>
    <scope>NUCLEOTIDE SEQUENCE [LARGE SCALE GENOMIC DNA]</scope>
    <source>
        <strain evidence="1 2">WB01_D5_05</strain>
    </source>
</reference>
<sequence>MSDQETQETLGIITISGGGAAARPTGLRSLAEAAGLLTGLYSMGAGAIQKINAQGGNKGIYFKVTWGIGPLFSLWHN</sequence>
<protein>
    <submittedName>
        <fullName evidence="1">Uncharacterized protein</fullName>
    </submittedName>
</protein>
<name>A0A848D340_ANEAE</name>
<dbReference type="Proteomes" id="UP000561326">
    <property type="component" value="Unassembled WGS sequence"/>
</dbReference>
<evidence type="ECO:0000313" key="2">
    <source>
        <dbReference type="Proteomes" id="UP000561326"/>
    </source>
</evidence>
<organism evidence="1 2">
    <name type="scientific">Aneurinibacillus aneurinilyticus</name>
    <name type="common">Bacillus aneurinolyticus</name>
    <dbReference type="NCBI Taxonomy" id="1391"/>
    <lineage>
        <taxon>Bacteria</taxon>
        <taxon>Bacillati</taxon>
        <taxon>Bacillota</taxon>
        <taxon>Bacilli</taxon>
        <taxon>Bacillales</taxon>
        <taxon>Paenibacillaceae</taxon>
        <taxon>Aneurinibacillus group</taxon>
        <taxon>Aneurinibacillus</taxon>
    </lineage>
</organism>
<dbReference type="EMBL" id="JABAGO010000070">
    <property type="protein sequence ID" value="NMF01200.1"/>
    <property type="molecule type" value="Genomic_DNA"/>
</dbReference>
<evidence type="ECO:0000313" key="1">
    <source>
        <dbReference type="EMBL" id="NMF01200.1"/>
    </source>
</evidence>
<comment type="caution">
    <text evidence="1">The sequence shown here is derived from an EMBL/GenBank/DDBJ whole genome shotgun (WGS) entry which is preliminary data.</text>
</comment>
<gene>
    <name evidence="1" type="ORF">HF838_23670</name>
</gene>
<dbReference type="AlphaFoldDB" id="A0A848D340"/>
<proteinExistence type="predicted"/>
<accession>A0A848D340</accession>
<dbReference type="RefSeq" id="WP_168976616.1">
    <property type="nucleotide sequence ID" value="NZ_JABAGO010000070.1"/>
</dbReference>